<dbReference type="KEGG" id="rba:RB12961"/>
<dbReference type="OrthoDB" id="292759at2"/>
<evidence type="ECO:0000256" key="1">
    <source>
        <dbReference type="SAM" id="MobiDB-lite"/>
    </source>
</evidence>
<dbReference type="EMBL" id="BX294156">
    <property type="protein sequence ID" value="CAD77870.1"/>
    <property type="molecule type" value="Genomic_DNA"/>
</dbReference>
<dbReference type="eggNOG" id="ENOG5033N4T">
    <property type="taxonomic scope" value="Bacteria"/>
</dbReference>
<gene>
    <name evidence="2" type="ordered locus">RB12961</name>
</gene>
<dbReference type="Proteomes" id="UP000001025">
    <property type="component" value="Chromosome"/>
</dbReference>
<reference evidence="2 3" key="1">
    <citation type="journal article" date="2003" name="Proc. Natl. Acad. Sci. U.S.A.">
        <title>Complete genome sequence of the marine planctomycete Pirellula sp. strain 1.</title>
        <authorList>
            <person name="Gloeckner F.O."/>
            <person name="Kube M."/>
            <person name="Bauer M."/>
            <person name="Teeling H."/>
            <person name="Lombardot T."/>
            <person name="Ludwig W."/>
            <person name="Gade D."/>
            <person name="Beck A."/>
            <person name="Borzym K."/>
            <person name="Heitmann K."/>
            <person name="Rabus R."/>
            <person name="Schlesner H."/>
            <person name="Amann R."/>
            <person name="Reinhardt R."/>
        </authorList>
    </citation>
    <scope>NUCLEOTIDE SEQUENCE [LARGE SCALE GENOMIC DNA]</scope>
    <source>
        <strain evidence="3">DSM 10527 / NCIMB 13988 / SH1</strain>
    </source>
</reference>
<keyword evidence="3" id="KW-1185">Reference proteome</keyword>
<dbReference type="HOGENOM" id="CLU_1244521_0_0_0"/>
<dbReference type="AlphaFoldDB" id="Q7UHU9"/>
<dbReference type="STRING" id="243090.RB12961"/>
<organism evidence="2 3">
    <name type="scientific">Rhodopirellula baltica (strain DSM 10527 / NCIMB 13988 / SH1)</name>
    <dbReference type="NCBI Taxonomy" id="243090"/>
    <lineage>
        <taxon>Bacteria</taxon>
        <taxon>Pseudomonadati</taxon>
        <taxon>Planctomycetota</taxon>
        <taxon>Planctomycetia</taxon>
        <taxon>Pirellulales</taxon>
        <taxon>Pirellulaceae</taxon>
        <taxon>Rhodopirellula</taxon>
    </lineage>
</organism>
<accession>Q7UHU9</accession>
<dbReference type="InParanoid" id="Q7UHU9"/>
<dbReference type="EnsemblBacteria" id="CAD77870">
    <property type="protein sequence ID" value="CAD77870"/>
    <property type="gene ID" value="RB12961"/>
</dbReference>
<evidence type="ECO:0000313" key="3">
    <source>
        <dbReference type="Proteomes" id="UP000001025"/>
    </source>
</evidence>
<name>Q7UHU9_RHOBA</name>
<sequence length="222" mass="23516">MCVSHSIPGMENMSVSVMRIVGRFALGFSVAVATISMTGCGSSTPEAVASKSTASSPQNSAASAEEAESVVGQFLDRIRRGGAENTAMTLLTERAQSELARIGHTVQPIGSPDAEVTITRSEEVGMEHLPEGQKFPTRLVHCVWSEPSAADGTKQEFQIVLPVVQQSEGWRISGMVLGIATGEPELILDFENGDEMARILNAQDQTQTAANPAATATDSIQR</sequence>
<feature type="region of interest" description="Disordered" evidence="1">
    <location>
        <begin position="203"/>
        <end position="222"/>
    </location>
</feature>
<evidence type="ECO:0000313" key="2">
    <source>
        <dbReference type="EMBL" id="CAD77870.1"/>
    </source>
</evidence>
<dbReference type="PATRIC" id="fig|243090.15.peg.6279"/>
<protein>
    <submittedName>
        <fullName evidence="2">Uncharacterized protein</fullName>
    </submittedName>
</protein>
<feature type="region of interest" description="Disordered" evidence="1">
    <location>
        <begin position="42"/>
        <end position="66"/>
    </location>
</feature>
<proteinExistence type="predicted"/>
<feature type="compositionally biased region" description="Low complexity" evidence="1">
    <location>
        <begin position="52"/>
        <end position="64"/>
    </location>
</feature>